<gene>
    <name evidence="1" type="ORF">M413DRAFT_85574</name>
</gene>
<protein>
    <submittedName>
        <fullName evidence="1">Uncharacterized protein</fullName>
    </submittedName>
</protein>
<dbReference type="AlphaFoldDB" id="A0A0C2YGB2"/>
<dbReference type="EMBL" id="KN831768">
    <property type="protein sequence ID" value="KIM48763.1"/>
    <property type="molecule type" value="Genomic_DNA"/>
</dbReference>
<reference evidence="2" key="2">
    <citation type="submission" date="2015-01" db="EMBL/GenBank/DDBJ databases">
        <title>Evolutionary Origins and Diversification of the Mycorrhizal Mutualists.</title>
        <authorList>
            <consortium name="DOE Joint Genome Institute"/>
            <consortium name="Mycorrhizal Genomics Consortium"/>
            <person name="Kohler A."/>
            <person name="Kuo A."/>
            <person name="Nagy L.G."/>
            <person name="Floudas D."/>
            <person name="Copeland A."/>
            <person name="Barry K.W."/>
            <person name="Cichocki N."/>
            <person name="Veneault-Fourrey C."/>
            <person name="LaButti K."/>
            <person name="Lindquist E.A."/>
            <person name="Lipzen A."/>
            <person name="Lundell T."/>
            <person name="Morin E."/>
            <person name="Murat C."/>
            <person name="Riley R."/>
            <person name="Ohm R."/>
            <person name="Sun H."/>
            <person name="Tunlid A."/>
            <person name="Henrissat B."/>
            <person name="Grigoriev I.V."/>
            <person name="Hibbett D.S."/>
            <person name="Martin F."/>
        </authorList>
    </citation>
    <scope>NUCLEOTIDE SEQUENCE [LARGE SCALE GENOMIC DNA]</scope>
    <source>
        <strain evidence="2">h7</strain>
    </source>
</reference>
<evidence type="ECO:0000313" key="2">
    <source>
        <dbReference type="Proteomes" id="UP000053424"/>
    </source>
</evidence>
<name>A0A0C2YGB2_HEBCY</name>
<dbReference type="Proteomes" id="UP000053424">
    <property type="component" value="Unassembled WGS sequence"/>
</dbReference>
<dbReference type="HOGENOM" id="CLU_2622286_0_0_1"/>
<accession>A0A0C2YGB2</accession>
<evidence type="ECO:0000313" key="1">
    <source>
        <dbReference type="EMBL" id="KIM48763.1"/>
    </source>
</evidence>
<keyword evidence="2" id="KW-1185">Reference proteome</keyword>
<organism evidence="1 2">
    <name type="scientific">Hebeloma cylindrosporum</name>
    <dbReference type="NCBI Taxonomy" id="76867"/>
    <lineage>
        <taxon>Eukaryota</taxon>
        <taxon>Fungi</taxon>
        <taxon>Dikarya</taxon>
        <taxon>Basidiomycota</taxon>
        <taxon>Agaricomycotina</taxon>
        <taxon>Agaricomycetes</taxon>
        <taxon>Agaricomycetidae</taxon>
        <taxon>Agaricales</taxon>
        <taxon>Agaricineae</taxon>
        <taxon>Hymenogastraceae</taxon>
        <taxon>Hebeloma</taxon>
    </lineage>
</organism>
<reference evidence="1 2" key="1">
    <citation type="submission" date="2014-04" db="EMBL/GenBank/DDBJ databases">
        <authorList>
            <consortium name="DOE Joint Genome Institute"/>
            <person name="Kuo A."/>
            <person name="Gay G."/>
            <person name="Dore J."/>
            <person name="Kohler A."/>
            <person name="Nagy L.G."/>
            <person name="Floudas D."/>
            <person name="Copeland A."/>
            <person name="Barry K.W."/>
            <person name="Cichocki N."/>
            <person name="Veneault-Fourrey C."/>
            <person name="LaButti K."/>
            <person name="Lindquist E.A."/>
            <person name="Lipzen A."/>
            <person name="Lundell T."/>
            <person name="Morin E."/>
            <person name="Murat C."/>
            <person name="Sun H."/>
            <person name="Tunlid A."/>
            <person name="Henrissat B."/>
            <person name="Grigoriev I.V."/>
            <person name="Hibbett D.S."/>
            <person name="Martin F."/>
            <person name="Nordberg H.P."/>
            <person name="Cantor M.N."/>
            <person name="Hua S.X."/>
        </authorList>
    </citation>
    <scope>NUCLEOTIDE SEQUENCE [LARGE SCALE GENOMIC DNA]</scope>
    <source>
        <strain evidence="2">h7</strain>
    </source>
</reference>
<proteinExistence type="predicted"/>
<sequence>MDRLSCIADVATPSFSLTISLRLFTSENTLVNFHVPEVSRILPWNLSGFLKSAMFLKPIFNPCGSNIFYYSFLSYIFA</sequence>